<protein>
    <recommendedName>
        <fullName evidence="3">Lipoprotein</fullName>
    </recommendedName>
</protein>
<dbReference type="PROSITE" id="PS51257">
    <property type="entry name" value="PROKAR_LIPOPROTEIN"/>
    <property type="match status" value="1"/>
</dbReference>
<dbReference type="Proteomes" id="UP000694480">
    <property type="component" value="Unassembled WGS sequence"/>
</dbReference>
<name>A0A930YTT9_9FLAO</name>
<evidence type="ECO:0008006" key="3">
    <source>
        <dbReference type="Google" id="ProtNLM"/>
    </source>
</evidence>
<dbReference type="AlphaFoldDB" id="A0A930YTT9"/>
<proteinExistence type="predicted"/>
<keyword evidence="2" id="KW-1185">Reference proteome</keyword>
<sequence length="362" mass="41258">MKPLILCSLLLLYACEKAPTGTATTDTKEDLCYESKEGINYDRPKQMPLGYTKQQAFPAHITASTSPSFRAFSYSEQKRQLEKQQLEESTGSASYKQKYGPLEKALPGFTFLSTQNGLTLAKNRYGLWIVRSETSGPKPYFLGLTPSYYVDNLYKRDEPFLREDRIVLDGALVTMERLSRVPMRPRYKVLKESQELSIPLSTLFKDSDGDGYNDLFEEFLGLHPLRKDSDGDGLNDSEDPNPRYKPSSGDLTGLYLKILKEQTPLRSAYEFIEILTDCPDFLAVHPDHQRLLLYKTEDQAALKMDVIDSYFPIKYSRIQTYKDYPGVLFMDFSDQVGTGTLSGEKTPRGWQTTKKYTLTFGL</sequence>
<accession>A0A930YTT9</accession>
<comment type="caution">
    <text evidence="1">The sequence shown here is derived from an EMBL/GenBank/DDBJ whole genome shotgun (WGS) entry which is preliminary data.</text>
</comment>
<evidence type="ECO:0000313" key="2">
    <source>
        <dbReference type="Proteomes" id="UP000694480"/>
    </source>
</evidence>
<dbReference type="RefSeq" id="WP_194738172.1">
    <property type="nucleotide sequence ID" value="NZ_JADKYY010000001.1"/>
</dbReference>
<reference evidence="1" key="1">
    <citation type="submission" date="2020-11" db="EMBL/GenBank/DDBJ databases">
        <title>Genome seq and assembly of Planobacterium sp.</title>
        <authorList>
            <person name="Chhetri G."/>
        </authorList>
    </citation>
    <scope>NUCLEOTIDE SEQUENCE</scope>
    <source>
        <strain evidence="1">GCR5</strain>
    </source>
</reference>
<evidence type="ECO:0000313" key="1">
    <source>
        <dbReference type="EMBL" id="MBF5026237.1"/>
    </source>
</evidence>
<organism evidence="1 2">
    <name type="scientific">Planobacterium oryzisoli</name>
    <dbReference type="NCBI Taxonomy" id="2771435"/>
    <lineage>
        <taxon>Bacteria</taxon>
        <taxon>Pseudomonadati</taxon>
        <taxon>Bacteroidota</taxon>
        <taxon>Flavobacteriia</taxon>
        <taxon>Flavobacteriales</taxon>
        <taxon>Weeksellaceae</taxon>
        <taxon>Chryseobacterium group</taxon>
        <taxon>Chryseobacterium</taxon>
    </lineage>
</organism>
<gene>
    <name evidence="1" type="ORF">IC612_00295</name>
</gene>
<dbReference type="EMBL" id="JADKYY010000001">
    <property type="protein sequence ID" value="MBF5026237.1"/>
    <property type="molecule type" value="Genomic_DNA"/>
</dbReference>